<feature type="compositionally biased region" description="Polar residues" evidence="1">
    <location>
        <begin position="39"/>
        <end position="63"/>
    </location>
</feature>
<dbReference type="AlphaFoldDB" id="A0A8H6ENU6"/>
<protein>
    <recommendedName>
        <fullName evidence="2">DUF7587 domain-containing protein</fullName>
    </recommendedName>
</protein>
<dbReference type="Pfam" id="PF24494">
    <property type="entry name" value="DUF7587"/>
    <property type="match status" value="1"/>
</dbReference>
<feature type="region of interest" description="Disordered" evidence="1">
    <location>
        <begin position="1"/>
        <end position="89"/>
    </location>
</feature>
<accession>A0A8H6ENU6</accession>
<comment type="caution">
    <text evidence="3">The sequence shown here is derived from an EMBL/GenBank/DDBJ whole genome shotgun (WGS) entry which is preliminary data.</text>
</comment>
<reference evidence="3 4" key="1">
    <citation type="journal article" date="2020" name="Phytopathology">
        <title>A high-quality genome resource of Botrytis fragariae, a new and rapidly spreading fungal pathogen causing strawberry gray mold in the U.S.A.</title>
        <authorList>
            <person name="Wu Y."/>
            <person name="Saski C.A."/>
            <person name="Schnabel G."/>
            <person name="Xiao S."/>
            <person name="Hu M."/>
        </authorList>
    </citation>
    <scope>NUCLEOTIDE SEQUENCE [LARGE SCALE GENOMIC DNA]</scope>
    <source>
        <strain evidence="3 4">BVB16</strain>
    </source>
</reference>
<feature type="compositionally biased region" description="Polar residues" evidence="1">
    <location>
        <begin position="11"/>
        <end position="26"/>
    </location>
</feature>
<dbReference type="GeneID" id="59260332"/>
<name>A0A8H6ENU6_9HELO</name>
<organism evidence="3 4">
    <name type="scientific">Botrytis fragariae</name>
    <dbReference type="NCBI Taxonomy" id="1964551"/>
    <lineage>
        <taxon>Eukaryota</taxon>
        <taxon>Fungi</taxon>
        <taxon>Dikarya</taxon>
        <taxon>Ascomycota</taxon>
        <taxon>Pezizomycotina</taxon>
        <taxon>Leotiomycetes</taxon>
        <taxon>Helotiales</taxon>
        <taxon>Sclerotiniaceae</taxon>
        <taxon>Botrytis</taxon>
    </lineage>
</organism>
<dbReference type="RefSeq" id="XP_037198006.1">
    <property type="nucleotide sequence ID" value="XM_037336640.1"/>
</dbReference>
<dbReference type="Proteomes" id="UP000531561">
    <property type="component" value="Unassembled WGS sequence"/>
</dbReference>
<evidence type="ECO:0000259" key="2">
    <source>
        <dbReference type="Pfam" id="PF24494"/>
    </source>
</evidence>
<feature type="domain" description="DUF7587" evidence="2">
    <location>
        <begin position="136"/>
        <end position="297"/>
    </location>
</feature>
<proteinExistence type="predicted"/>
<evidence type="ECO:0000256" key="1">
    <source>
        <dbReference type="SAM" id="MobiDB-lite"/>
    </source>
</evidence>
<dbReference type="InterPro" id="IPR056009">
    <property type="entry name" value="DUF7587"/>
</dbReference>
<dbReference type="OrthoDB" id="3550470at2759"/>
<dbReference type="EMBL" id="JABFCT010000001">
    <property type="protein sequence ID" value="KAF5879062.1"/>
    <property type="molecule type" value="Genomic_DNA"/>
</dbReference>
<evidence type="ECO:0000313" key="3">
    <source>
        <dbReference type="EMBL" id="KAF5879062.1"/>
    </source>
</evidence>
<evidence type="ECO:0000313" key="4">
    <source>
        <dbReference type="Proteomes" id="UP000531561"/>
    </source>
</evidence>
<sequence>MPARSEFSFAASLSTSLPGDNNNDGTAISPPKDLGTDGSVPSTGDQPSTPRFNSKNPFISTPDHTPPSPPLSLNEPTTSSTDPTSERMLSSFGKLSLSDSFIPTSPSITYLSKLDTSPDTPIIPFGHTLQNKENNTDTLLYRLQNATSKTNHSRSYGFRCSGWMDSLYTSGVTDERQADGRAFQSHCNFTFQPSPYISVSTSVARIMRLPQFKKEDEAKSRVFVISLNRLRQLGIKAQSTDKYLEKFVNSAGNQIYSKQWHGDDEYKCGVRYVTDTHWLVEKWIPDQAIVSEMDFGEFLKIAEREGITREVAKINSFITELDAQKIDLEKWPKRDGSEQEKVIMKPESSSRIFSALL</sequence>
<gene>
    <name evidence="3" type="ORF">Bfra_006266</name>
</gene>
<keyword evidence="4" id="KW-1185">Reference proteome</keyword>